<sequence length="268" mass="28447">MKPGEGCGTEALQERALCVRRDIAGMPGALHDGYLFSAVSSVDLLVWLYGRVLRVCPEAPLDEGRDRFVLSRVAAAPALYATLAEYGFFPREELWEYRRLGGMLQSAPEFRHAPGIDVSCGVRGIGLGLALGLALALRDAAPEVRVVCLLGADELASGPVYETLTLAAEAALPGLILIVESDGEDADAARALSAVAGCEAVRVDGHDVEALNAAWGELTAESRGKGMRVLLARTVRGRGLPHVSDDLMDDEGPLDRQAADVLISRMKA</sequence>
<name>A0AB94IZ11_9BACT</name>
<gene>
    <name evidence="5" type="ORF">SY1_22640</name>
</gene>
<evidence type="ECO:0000259" key="4">
    <source>
        <dbReference type="Pfam" id="PF00456"/>
    </source>
</evidence>
<proteinExistence type="inferred from homology"/>
<reference evidence="6" key="1">
    <citation type="submission" date="2010-03" db="EMBL/GenBank/DDBJ databases">
        <title>The genome sequence of Synergistetes sp. SGP1.</title>
        <authorList>
            <consortium name="metaHIT consortium -- http://www.metahit.eu/"/>
            <person name="Pajon A."/>
            <person name="Turner K."/>
            <person name="Parkhill J."/>
            <person name="Wade W."/>
            <person name="Vartoukian S."/>
        </authorList>
    </citation>
    <scope>NUCLEOTIDE SEQUENCE [LARGE SCALE GENOMIC DNA]</scope>
    <source>
        <strain evidence="6">SGP1</strain>
    </source>
</reference>
<dbReference type="Pfam" id="PF00456">
    <property type="entry name" value="Transketolase_N"/>
    <property type="match status" value="1"/>
</dbReference>
<dbReference type="PANTHER" id="PTHR47514">
    <property type="entry name" value="TRANSKETOLASE N-TERMINAL SECTION-RELATED"/>
    <property type="match status" value="1"/>
</dbReference>
<dbReference type="RefSeq" id="WP_015557095.1">
    <property type="nucleotide sequence ID" value="NC_021038.1"/>
</dbReference>
<evidence type="ECO:0000313" key="5">
    <source>
        <dbReference type="EMBL" id="CBL28949.1"/>
    </source>
</evidence>
<keyword evidence="6" id="KW-1185">Reference proteome</keyword>
<keyword evidence="5" id="KW-0808">Transferase</keyword>
<evidence type="ECO:0000256" key="2">
    <source>
        <dbReference type="ARBA" id="ARBA00007131"/>
    </source>
</evidence>
<dbReference type="EMBL" id="FP929056">
    <property type="protein sequence ID" value="CBL28949.1"/>
    <property type="molecule type" value="Genomic_DNA"/>
</dbReference>
<evidence type="ECO:0000256" key="3">
    <source>
        <dbReference type="ARBA" id="ARBA00023052"/>
    </source>
</evidence>
<accession>A0AB94IZ11</accession>
<dbReference type="SUPFAM" id="SSF52518">
    <property type="entry name" value="Thiamin diphosphate-binding fold (THDP-binding)"/>
    <property type="match status" value="1"/>
</dbReference>
<reference evidence="5 6" key="2">
    <citation type="submission" date="2010-03" db="EMBL/GenBank/DDBJ databases">
        <authorList>
            <person name="Pajon A."/>
        </authorList>
    </citation>
    <scope>NUCLEOTIDE SEQUENCE [LARGE SCALE GENOMIC DNA]</scope>
    <source>
        <strain evidence="5 6">SGP1</strain>
    </source>
</reference>
<dbReference type="Proteomes" id="UP000008957">
    <property type="component" value="Chromosome"/>
</dbReference>
<feature type="domain" description="Transketolase N-terminal" evidence="4">
    <location>
        <begin position="37"/>
        <end position="243"/>
    </location>
</feature>
<protein>
    <submittedName>
        <fullName evidence="5">Transketolase, N-terminal subunit</fullName>
        <ecNumber evidence="5">2.2.1.1</ecNumber>
    </submittedName>
</protein>
<dbReference type="KEGG" id="sbr:SY1_22640"/>
<organism evidence="5 6">
    <name type="scientific">Fretibacterium fastidiosum</name>
    <dbReference type="NCBI Taxonomy" id="651822"/>
    <lineage>
        <taxon>Bacteria</taxon>
        <taxon>Thermotogati</taxon>
        <taxon>Synergistota</taxon>
        <taxon>Synergistia</taxon>
        <taxon>Synergistales</taxon>
        <taxon>Aminobacteriaceae</taxon>
        <taxon>Fretibacterium</taxon>
    </lineage>
</organism>
<keyword evidence="3" id="KW-0786">Thiamine pyrophosphate</keyword>
<dbReference type="InterPro" id="IPR029061">
    <property type="entry name" value="THDP-binding"/>
</dbReference>
<dbReference type="InterPro" id="IPR005474">
    <property type="entry name" value="Transketolase_N"/>
</dbReference>
<dbReference type="EC" id="2.2.1.1" evidence="5"/>
<dbReference type="AlphaFoldDB" id="A0AB94IZ11"/>
<evidence type="ECO:0000256" key="1">
    <source>
        <dbReference type="ARBA" id="ARBA00001964"/>
    </source>
</evidence>
<comment type="similarity">
    <text evidence="2">Belongs to the transketolase family.</text>
</comment>
<dbReference type="PANTHER" id="PTHR47514:SF1">
    <property type="entry name" value="TRANSKETOLASE N-TERMINAL SECTION-RELATED"/>
    <property type="match status" value="1"/>
</dbReference>
<dbReference type="Gene3D" id="3.40.50.970">
    <property type="match status" value="1"/>
</dbReference>
<comment type="cofactor">
    <cofactor evidence="1">
        <name>thiamine diphosphate</name>
        <dbReference type="ChEBI" id="CHEBI:58937"/>
    </cofactor>
</comment>
<evidence type="ECO:0000313" key="6">
    <source>
        <dbReference type="Proteomes" id="UP000008957"/>
    </source>
</evidence>
<dbReference type="GO" id="GO:0004802">
    <property type="term" value="F:transketolase activity"/>
    <property type="evidence" value="ECO:0007669"/>
    <property type="project" value="UniProtKB-EC"/>
</dbReference>